<dbReference type="AlphaFoldDB" id="A0A5S5BK10"/>
<evidence type="ECO:0000313" key="1">
    <source>
        <dbReference type="EMBL" id="TYP67407.1"/>
    </source>
</evidence>
<gene>
    <name evidence="1" type="ORF">BCM02_12425</name>
</gene>
<keyword evidence="2" id="KW-1185">Reference proteome</keyword>
<name>A0A5S5BK10_9BACL</name>
<dbReference type="EMBL" id="VNHS01000024">
    <property type="protein sequence ID" value="TYP67407.1"/>
    <property type="molecule type" value="Genomic_DNA"/>
</dbReference>
<sequence>MSRRFFLTKSDREHIIYLHAAETVLKRFGNEWDEHKRPADVAAKVQAFFSDHAAEHIERMQSLDQENSWKVIGACS</sequence>
<reference evidence="1 2" key="1">
    <citation type="submission" date="2019-07" db="EMBL/GenBank/DDBJ databases">
        <title>Genomic Encyclopedia of Type Strains, Phase III (KMG-III): the genomes of soil and plant-associated and newly described type strains.</title>
        <authorList>
            <person name="Whitman W."/>
        </authorList>
    </citation>
    <scope>NUCLEOTIDE SEQUENCE [LARGE SCALE GENOMIC DNA]</scope>
    <source>
        <strain evidence="1 2">BL24</strain>
    </source>
</reference>
<accession>A0A5S5BK10</accession>
<protein>
    <submittedName>
        <fullName evidence="1">Uncharacterized protein</fullName>
    </submittedName>
</protein>
<dbReference type="RefSeq" id="WP_148933718.1">
    <property type="nucleotide sequence ID" value="NZ_VNHS01000024.1"/>
</dbReference>
<organism evidence="1 2">
    <name type="scientific">Paenibacillus methanolicus</name>
    <dbReference type="NCBI Taxonomy" id="582686"/>
    <lineage>
        <taxon>Bacteria</taxon>
        <taxon>Bacillati</taxon>
        <taxon>Bacillota</taxon>
        <taxon>Bacilli</taxon>
        <taxon>Bacillales</taxon>
        <taxon>Paenibacillaceae</taxon>
        <taxon>Paenibacillus</taxon>
    </lineage>
</organism>
<comment type="caution">
    <text evidence="1">The sequence shown here is derived from an EMBL/GenBank/DDBJ whole genome shotgun (WGS) entry which is preliminary data.</text>
</comment>
<evidence type="ECO:0000313" key="2">
    <source>
        <dbReference type="Proteomes" id="UP000323257"/>
    </source>
</evidence>
<proteinExistence type="predicted"/>
<dbReference type="Proteomes" id="UP000323257">
    <property type="component" value="Unassembled WGS sequence"/>
</dbReference>